<keyword evidence="3 6" id="KW-0732">Signal</keyword>
<evidence type="ECO:0000256" key="2">
    <source>
        <dbReference type="ARBA" id="ARBA00022448"/>
    </source>
</evidence>
<keyword evidence="2 5" id="KW-0813">Transport</keyword>
<evidence type="ECO:0000313" key="7">
    <source>
        <dbReference type="EMBL" id="SEQ81408.1"/>
    </source>
</evidence>
<evidence type="ECO:0000256" key="1">
    <source>
        <dbReference type="ARBA" id="ARBA00004418"/>
    </source>
</evidence>
<dbReference type="PANTHER" id="PTHR30222">
    <property type="entry name" value="SPERMIDINE/PUTRESCINE-BINDING PERIPLASMIC PROTEIN"/>
    <property type="match status" value="1"/>
</dbReference>
<sequence length="360" mass="40143">MRINKKILSLCLLTASCSVSAAQVNVYNWFGYIPEDSLQVFRDTSKTELNYDVYESNEILETKLLSGGSRYDLVVPSANFMERQIKTGIYQKIDRSKIPNYNKLDPVILKKVEAYDPGNQYSVPYAWGSVGVGYNVKMIKERLGEIPENTFDMVFDPEVSGKLKDCGIAVIDSPAEAMAMALHYLGLDPNSEDKGDLKKAEAMVRAVRGNYKYFHNGSYRDDLANGDICVALGYNGIILAGNAIAKSIDPDREIAYSIPNIGSLIWFDVMAIPADAPNSDGAHEFINFILEPKIGSSISNMVKYAVPNLGANEYVEPEIFNDPGIYPSDEVKETLFALQAHTQKFDRILNRAWTNIKTNR</sequence>
<evidence type="ECO:0000256" key="3">
    <source>
        <dbReference type="ARBA" id="ARBA00022729"/>
    </source>
</evidence>
<proteinExistence type="inferred from homology"/>
<dbReference type="Gene3D" id="3.40.190.10">
    <property type="entry name" value="Periplasmic binding protein-like II"/>
    <property type="match status" value="2"/>
</dbReference>
<feature type="signal peptide" evidence="6">
    <location>
        <begin position="1"/>
        <end position="21"/>
    </location>
</feature>
<evidence type="ECO:0000256" key="5">
    <source>
        <dbReference type="PIRNR" id="PIRNR019574"/>
    </source>
</evidence>
<gene>
    <name evidence="7" type="ORF">SAMN03080615_02855</name>
</gene>
<keyword evidence="8" id="KW-1185">Reference proteome</keyword>
<dbReference type="GO" id="GO:0042597">
    <property type="term" value="C:periplasmic space"/>
    <property type="evidence" value="ECO:0007669"/>
    <property type="project" value="UniProtKB-SubCell"/>
</dbReference>
<feature type="chain" id="PRO_5011537273" description="Putrescine-binding periplasmic protein" evidence="6">
    <location>
        <begin position="22"/>
        <end position="360"/>
    </location>
</feature>
<dbReference type="SUPFAM" id="SSF53850">
    <property type="entry name" value="Periplasmic binding protein-like II"/>
    <property type="match status" value="1"/>
</dbReference>
<dbReference type="AlphaFoldDB" id="A0A1H9J3P4"/>
<evidence type="ECO:0000313" key="8">
    <source>
        <dbReference type="Proteomes" id="UP000198749"/>
    </source>
</evidence>
<dbReference type="RefSeq" id="WP_091359547.1">
    <property type="nucleotide sequence ID" value="NZ_AP025284.1"/>
</dbReference>
<organism evidence="7 8">
    <name type="scientific">Amphritea atlantica</name>
    <dbReference type="NCBI Taxonomy" id="355243"/>
    <lineage>
        <taxon>Bacteria</taxon>
        <taxon>Pseudomonadati</taxon>
        <taxon>Pseudomonadota</taxon>
        <taxon>Gammaproteobacteria</taxon>
        <taxon>Oceanospirillales</taxon>
        <taxon>Oceanospirillaceae</taxon>
        <taxon>Amphritea</taxon>
    </lineage>
</organism>
<reference evidence="8" key="1">
    <citation type="submission" date="2016-10" db="EMBL/GenBank/DDBJ databases">
        <authorList>
            <person name="Varghese N."/>
            <person name="Submissions S."/>
        </authorList>
    </citation>
    <scope>NUCLEOTIDE SEQUENCE [LARGE SCALE GENOMIC DNA]</scope>
    <source>
        <strain evidence="8">DSM 18887</strain>
    </source>
</reference>
<dbReference type="Pfam" id="PF13343">
    <property type="entry name" value="SBP_bac_6"/>
    <property type="match status" value="1"/>
</dbReference>
<name>A0A1H9J3P4_9GAMM</name>
<dbReference type="PIRSF" id="PIRSF019574">
    <property type="entry name" value="Periplasmic_polyamine_BP"/>
    <property type="match status" value="1"/>
</dbReference>
<dbReference type="Proteomes" id="UP000198749">
    <property type="component" value="Unassembled WGS sequence"/>
</dbReference>
<comment type="function">
    <text evidence="5">Required for the activity of the bacterial periplasmic transport system of putrescine.</text>
</comment>
<comment type="subcellular location">
    <subcellularLocation>
        <location evidence="1 5">Periplasm</location>
    </subcellularLocation>
</comment>
<dbReference type="PROSITE" id="PS51257">
    <property type="entry name" value="PROKAR_LIPOPROTEIN"/>
    <property type="match status" value="1"/>
</dbReference>
<dbReference type="GO" id="GO:0019808">
    <property type="term" value="F:polyamine binding"/>
    <property type="evidence" value="ECO:0007669"/>
    <property type="project" value="InterPro"/>
</dbReference>
<dbReference type="EMBL" id="FOGB01000008">
    <property type="protein sequence ID" value="SEQ81408.1"/>
    <property type="molecule type" value="Genomic_DNA"/>
</dbReference>
<dbReference type="OrthoDB" id="9769319at2"/>
<dbReference type="InterPro" id="IPR001188">
    <property type="entry name" value="Sperm_putr-bd"/>
</dbReference>
<evidence type="ECO:0000256" key="4">
    <source>
        <dbReference type="ARBA" id="ARBA00022764"/>
    </source>
</evidence>
<dbReference type="PANTHER" id="PTHR30222:SF12">
    <property type="entry name" value="NORSPERMIDINE SENSOR"/>
    <property type="match status" value="1"/>
</dbReference>
<dbReference type="GO" id="GO:0015846">
    <property type="term" value="P:polyamine transport"/>
    <property type="evidence" value="ECO:0007669"/>
    <property type="project" value="InterPro"/>
</dbReference>
<dbReference type="PRINTS" id="PR00909">
    <property type="entry name" value="SPERMDNBNDNG"/>
</dbReference>
<accession>A0A1H9J3P4</accession>
<comment type="similarity">
    <text evidence="5">Belongs to the bacterial solute-binding protein PotD/PotF family.</text>
</comment>
<protein>
    <recommendedName>
        <fullName evidence="5">Putrescine-binding periplasmic protein</fullName>
    </recommendedName>
</protein>
<evidence type="ECO:0000256" key="6">
    <source>
        <dbReference type="SAM" id="SignalP"/>
    </source>
</evidence>
<dbReference type="CDD" id="cd13659">
    <property type="entry name" value="PBP2_PotF"/>
    <property type="match status" value="1"/>
</dbReference>
<keyword evidence="4 5" id="KW-0574">Periplasm</keyword>
<dbReference type="STRING" id="355243.SAMN03080615_02855"/>